<feature type="chain" id="PRO_5003309942" description="Right handed beta helix domain-containing protein" evidence="3">
    <location>
        <begin position="21"/>
        <end position="1219"/>
    </location>
</feature>
<evidence type="ECO:0000259" key="4">
    <source>
        <dbReference type="Pfam" id="PF13229"/>
    </source>
</evidence>
<dbReference type="eggNOG" id="COG1319">
    <property type="taxonomic scope" value="Bacteria"/>
</dbReference>
<keyword evidence="3" id="KW-0732">Signal</keyword>
<dbReference type="HOGENOM" id="CLU_268827_0_0_10"/>
<dbReference type="STRING" id="879243.Poras_0290"/>
<dbReference type="Gene3D" id="3.80.10.10">
    <property type="entry name" value="Ribonuclease Inhibitor"/>
    <property type="match status" value="2"/>
</dbReference>
<evidence type="ECO:0000256" key="3">
    <source>
        <dbReference type="SAM" id="SignalP"/>
    </source>
</evidence>
<dbReference type="KEGG" id="pah:Poras_0290"/>
<sequence length="1219" mass="131260">MKRLLPLLFLYLLATLGVTAQEKQGGQIFHSGSEGPVFDYTVEAGLPRPYYDDGGPEKGMRGNYSMTIVQFKPVNSNSHITIVFEEMEIGEFDELRFYNGAITLWNGPDEEGYYYYDWPKDVDPIMTVKGTPANPRFTVTSTAADGCLSVALFNGSNSPGWKAMVYCVRNGDPEPGTTPQQATIRYVSTTGSGDGSSWSNASSDLQAMIDASSAGDEVWVAKGTYRPTKLIKTSKNRSYAFILKEGVSLYGGFAGDETSRDDRTATEMIGNCYSTNETILSADDDVPDVWTRIEGAGSMVRQEWEITGHEGNYNHVLYSATPFAERTTIEGFTLKGANANEQKVKACGGALYASGNVALLNCNITEHYAYTGAETMTSTWPFLGGAVAILKGDGKALVKNCAFSKSMISMPNGVAAGAGVYIEQGTVEHSTFDGCIALDQGGAISAIGSTVRACEITNSYAASGGAIYAEDATLQYNKVYDCKSMRGGAIYASASTIENNILYNCFADDPIYTDPTMANRGGGAVWTLGTSTLVGNLIYNCTGFKGGGVVMTADGTFAHNTIAQCVANNAAETTPDLLLPAGTKALNSISGVDTSSKHFVKPTTFAGYTKDATKAEELATSDWHLLTTSSLIGTGTSSEYNNTIDIYGDTRIQELSVNPGAIAKAVTPIEETAAIVMTVESTEREIKIGTGGPKGTKFFIDWGDGNKVEYEGAKNVSNKPLDNTIKIYGDDILILLADNIGLTALDVTHASKLSKLSCSNNKLSELDLTHNESLTGVYCSENLISKPLNISQCTNMRAFDISRNAIPGQLDLSQMSSLSSFKCFNNAITEILLPKTAPLNTIDCDSNRIATLDLTGINDLAELNCAYNELTELTLTELPNLSKVYAPGNKLSKITFDPKTIITDLTLFSNKFATIDLAALPQLTSLYLQDNELTAIDLTVTPLVKWLNLSENKLSSLDVTPLKGLMNLRCAGNQIPAIDLSQSPLLNTILIDDNKLTELDVQHQKNLFWLTCSGNELTKLDLSHNPSVVWLKCSRNKLTQLDLSAQKSVQMLYCDHNQISELKISNYAGLQGLFLQSNMLPATALNSLIKALPNVSEVEVHDNNREWAKQLNISDNPGTAEADITPAQSNGWIVTNETAILAPTTVGVTSIYYDADQRAIVSETPLAQITLYSLQGEMILHATSGGTHYALPELPVGSYLVHAESADGAILTLKVVVSK</sequence>
<feature type="signal peptide" evidence="3">
    <location>
        <begin position="1"/>
        <end position="20"/>
    </location>
</feature>
<protein>
    <recommendedName>
        <fullName evidence="4">Right handed beta helix domain-containing protein</fullName>
    </recommendedName>
</protein>
<reference evidence="6" key="1">
    <citation type="submission" date="2011-04" db="EMBL/GenBank/DDBJ databases">
        <title>The complete genome of Porphyromonas asaccharolytica DSM 20707.</title>
        <authorList>
            <person name="Lucas S."/>
            <person name="Han J."/>
            <person name="Lapidus A."/>
            <person name="Bruce D."/>
            <person name="Goodwin L."/>
            <person name="Pitluck S."/>
            <person name="Peters L."/>
            <person name="Kyrpides N."/>
            <person name="Mavromatis K."/>
            <person name="Ivanova N."/>
            <person name="Ovchinnikova G."/>
            <person name="Pagani I."/>
            <person name="Lu M."/>
            <person name="Detter J.C."/>
            <person name="Tapia R."/>
            <person name="Han C."/>
            <person name="Land M."/>
            <person name="Hauser L."/>
            <person name="Markowitz V."/>
            <person name="Cheng J.-F."/>
            <person name="Hugenholtz P."/>
            <person name="Woyke T."/>
            <person name="Wu D."/>
            <person name="Gronow S."/>
            <person name="Wellnitz S."/>
            <person name="Brambilla E."/>
            <person name="Klenk H.-P."/>
            <person name="Eisen J.A."/>
        </authorList>
    </citation>
    <scope>NUCLEOTIDE SEQUENCE [LARGE SCALE GENOMIC DNA]</scope>
    <source>
        <strain evidence="6">ATCC 25260 / DSM 20707 / VPI 4198</strain>
    </source>
</reference>
<dbReference type="RefSeq" id="WP_013759906.1">
    <property type="nucleotide sequence ID" value="NC_015501.1"/>
</dbReference>
<proteinExistence type="predicted"/>
<dbReference type="Pfam" id="PF13229">
    <property type="entry name" value="Beta_helix"/>
    <property type="match status" value="1"/>
</dbReference>
<dbReference type="Gene3D" id="2.160.20.10">
    <property type="entry name" value="Single-stranded right-handed beta-helix, Pectin lyase-like"/>
    <property type="match status" value="1"/>
</dbReference>
<keyword evidence="6" id="KW-1185">Reference proteome</keyword>
<feature type="domain" description="Right handed beta helix" evidence="4">
    <location>
        <begin position="389"/>
        <end position="562"/>
    </location>
</feature>
<evidence type="ECO:0000313" key="6">
    <source>
        <dbReference type="Proteomes" id="UP000006545"/>
    </source>
</evidence>
<dbReference type="OrthoDB" id="8901262at2"/>
<gene>
    <name evidence="5" type="ordered locus">Poras_0290</name>
</gene>
<accession>F4KMC5</accession>
<evidence type="ECO:0000313" key="5">
    <source>
        <dbReference type="EMBL" id="AEE12244.1"/>
    </source>
</evidence>
<dbReference type="InterPro" id="IPR032675">
    <property type="entry name" value="LRR_dom_sf"/>
</dbReference>
<keyword evidence="1" id="KW-0433">Leucine-rich repeat</keyword>
<evidence type="ECO:0000256" key="1">
    <source>
        <dbReference type="ARBA" id="ARBA00022614"/>
    </source>
</evidence>
<dbReference type="AlphaFoldDB" id="F4KMC5"/>
<dbReference type="Proteomes" id="UP000006545">
    <property type="component" value="Chromosome"/>
</dbReference>
<dbReference type="PANTHER" id="PTHR47566:SF1">
    <property type="entry name" value="PROTEIN NUD1"/>
    <property type="match status" value="1"/>
</dbReference>
<dbReference type="InterPro" id="IPR052574">
    <property type="entry name" value="CDIRP"/>
</dbReference>
<dbReference type="EMBL" id="CP002689">
    <property type="protein sequence ID" value="AEE12244.1"/>
    <property type="molecule type" value="Genomic_DNA"/>
</dbReference>
<dbReference type="eggNOG" id="COG4886">
    <property type="taxonomic scope" value="Bacteria"/>
</dbReference>
<keyword evidence="2" id="KW-0677">Repeat</keyword>
<dbReference type="InterPro" id="IPR011050">
    <property type="entry name" value="Pectin_lyase_fold/virulence"/>
</dbReference>
<dbReference type="InterPro" id="IPR012334">
    <property type="entry name" value="Pectin_lyas_fold"/>
</dbReference>
<dbReference type="PANTHER" id="PTHR47566">
    <property type="match status" value="1"/>
</dbReference>
<dbReference type="SUPFAM" id="SSF52058">
    <property type="entry name" value="L domain-like"/>
    <property type="match status" value="2"/>
</dbReference>
<evidence type="ECO:0000256" key="2">
    <source>
        <dbReference type="ARBA" id="ARBA00022737"/>
    </source>
</evidence>
<name>F4KMC5_PORAD</name>
<dbReference type="GO" id="GO:0035591">
    <property type="term" value="F:signaling adaptor activity"/>
    <property type="evidence" value="ECO:0007669"/>
    <property type="project" value="TreeGrafter"/>
</dbReference>
<dbReference type="SUPFAM" id="SSF51126">
    <property type="entry name" value="Pectin lyase-like"/>
    <property type="match status" value="1"/>
</dbReference>
<organism evidence="5 6">
    <name type="scientific">Porphyromonas asaccharolytica (strain ATCC 25260 / DSM 20707 / BCRC 10618 / CCUG 7834 / JCM 6326 / LMG 13178 / VPI 4198 / B440)</name>
    <name type="common">Bacteroides asaccharolyticus</name>
    <dbReference type="NCBI Taxonomy" id="879243"/>
    <lineage>
        <taxon>Bacteria</taxon>
        <taxon>Pseudomonadati</taxon>
        <taxon>Bacteroidota</taxon>
        <taxon>Bacteroidia</taxon>
        <taxon>Bacteroidales</taxon>
        <taxon>Porphyromonadaceae</taxon>
        <taxon>Porphyromonas</taxon>
    </lineage>
</organism>
<dbReference type="InterPro" id="IPR039448">
    <property type="entry name" value="Beta_helix"/>
</dbReference>